<dbReference type="Pfam" id="PF02954">
    <property type="entry name" value="HTH_8"/>
    <property type="match status" value="1"/>
</dbReference>
<dbReference type="InterPro" id="IPR027417">
    <property type="entry name" value="P-loop_NTPase"/>
</dbReference>
<dbReference type="Gene3D" id="3.40.50.2300">
    <property type="match status" value="1"/>
</dbReference>
<dbReference type="CDD" id="cd00009">
    <property type="entry name" value="AAA"/>
    <property type="match status" value="1"/>
</dbReference>
<evidence type="ECO:0000256" key="5">
    <source>
        <dbReference type="PROSITE-ProRule" id="PRU00169"/>
    </source>
</evidence>
<reference evidence="8 9" key="1">
    <citation type="journal article" date="2011" name="Stand. Genomic Sci.">
        <title>Complete genome sequence of 'Thioalkalivibrio sulfidophilus' HL-EbGr7.</title>
        <authorList>
            <person name="Muyzer G."/>
            <person name="Sorokin D.Y."/>
            <person name="Mavromatis K."/>
            <person name="Lapidus A."/>
            <person name="Clum A."/>
            <person name="Ivanova N."/>
            <person name="Pati A."/>
            <person name="d'Haeseleer P."/>
            <person name="Woyke T."/>
            <person name="Kyrpides N.C."/>
        </authorList>
    </citation>
    <scope>NUCLEOTIDE SEQUENCE [LARGE SCALE GENOMIC DNA]</scope>
    <source>
        <strain evidence="8 9">HL-EbGR7</strain>
    </source>
</reference>
<dbReference type="Gene3D" id="1.10.10.60">
    <property type="entry name" value="Homeodomain-like"/>
    <property type="match status" value="1"/>
</dbReference>
<dbReference type="Proteomes" id="UP000002383">
    <property type="component" value="Chromosome"/>
</dbReference>
<dbReference type="Pfam" id="PF25601">
    <property type="entry name" value="AAA_lid_14"/>
    <property type="match status" value="1"/>
</dbReference>
<dbReference type="PANTHER" id="PTHR32071">
    <property type="entry name" value="TRANSCRIPTIONAL REGULATORY PROTEIN"/>
    <property type="match status" value="1"/>
</dbReference>
<dbReference type="GO" id="GO:0000160">
    <property type="term" value="P:phosphorelay signal transduction system"/>
    <property type="evidence" value="ECO:0007669"/>
    <property type="project" value="InterPro"/>
</dbReference>
<keyword evidence="1" id="KW-0547">Nucleotide-binding</keyword>
<evidence type="ECO:0000313" key="8">
    <source>
        <dbReference type="EMBL" id="ACL72935.1"/>
    </source>
</evidence>
<dbReference type="AlphaFoldDB" id="B8GSN1"/>
<dbReference type="InterPro" id="IPR025662">
    <property type="entry name" value="Sigma_54_int_dom_ATP-bd_1"/>
</dbReference>
<dbReference type="SMART" id="SM00382">
    <property type="entry name" value="AAA"/>
    <property type="match status" value="1"/>
</dbReference>
<dbReference type="PROSITE" id="PS00688">
    <property type="entry name" value="SIGMA54_INTERACT_3"/>
    <property type="match status" value="1"/>
</dbReference>
<sequence>MADLRLLLVDDEQIALDNLADALDGQGFLIETAPGGEAAQVAIRRSQFDLVITDLRMPGVDGLAVLASALEHNPDTLVILLTGHATVDTAVTALRAGAYHYLTKPYRLEELRAAVAGARERLLARRSTRTEPPAVSSGPIVTCSEIMQRVLATAASIAPSESNVVILGESGTGKELLAREIHRLSHRHDQPFLAVNCGALSEELLDSALFGHEAGAFTGAVKARRGYFETASGGTLFLDEFAEMSPAMQVKLLRVIENREVLPVGAERPRPVDVRLVVATNRSLEREVAEGRMRRDLYYRVSVVTLELPPLRRRKEDVPLLAQHLLRRHCESSGRNVQGFSDAALELLMAYDFPGNVRELSNIIERAVLLTEGTLIEVGNLPDNLRRLRVTMPASAAMASLEDQEISAIKRALAETGGHRGRAAELLGIDRVSLWRKMKRYGIEA</sequence>
<dbReference type="SUPFAM" id="SSF52172">
    <property type="entry name" value="CheY-like"/>
    <property type="match status" value="1"/>
</dbReference>
<dbReference type="InterPro" id="IPR011006">
    <property type="entry name" value="CheY-like_superfamily"/>
</dbReference>
<dbReference type="InterPro" id="IPR058031">
    <property type="entry name" value="AAA_lid_NorR"/>
</dbReference>
<name>B8GSN1_THISH</name>
<evidence type="ECO:0000259" key="6">
    <source>
        <dbReference type="PROSITE" id="PS50045"/>
    </source>
</evidence>
<dbReference type="RefSeq" id="WP_012638417.1">
    <property type="nucleotide sequence ID" value="NC_011901.1"/>
</dbReference>
<evidence type="ECO:0000313" key="9">
    <source>
        <dbReference type="Proteomes" id="UP000002383"/>
    </source>
</evidence>
<dbReference type="InterPro" id="IPR025944">
    <property type="entry name" value="Sigma_54_int_dom_CS"/>
</dbReference>
<accession>B8GSN1</accession>
<feature type="domain" description="Sigma-54 factor interaction" evidence="6">
    <location>
        <begin position="140"/>
        <end position="369"/>
    </location>
</feature>
<dbReference type="InterPro" id="IPR002078">
    <property type="entry name" value="Sigma_54_int"/>
</dbReference>
<dbReference type="InterPro" id="IPR009057">
    <property type="entry name" value="Homeodomain-like_sf"/>
</dbReference>
<dbReference type="InterPro" id="IPR001789">
    <property type="entry name" value="Sig_transdc_resp-reg_receiver"/>
</dbReference>
<dbReference type="InterPro" id="IPR002197">
    <property type="entry name" value="HTH_Fis"/>
</dbReference>
<keyword evidence="3" id="KW-0805">Transcription regulation</keyword>
<dbReference type="eggNOG" id="COG2204">
    <property type="taxonomic scope" value="Bacteria"/>
</dbReference>
<gene>
    <name evidence="8" type="ordered locus">Tgr7_1854</name>
</gene>
<dbReference type="SUPFAM" id="SSF46689">
    <property type="entry name" value="Homeodomain-like"/>
    <property type="match status" value="1"/>
</dbReference>
<evidence type="ECO:0000256" key="4">
    <source>
        <dbReference type="ARBA" id="ARBA00023163"/>
    </source>
</evidence>
<feature type="domain" description="Response regulatory" evidence="7">
    <location>
        <begin position="5"/>
        <end position="119"/>
    </location>
</feature>
<dbReference type="InterPro" id="IPR003593">
    <property type="entry name" value="AAA+_ATPase"/>
</dbReference>
<dbReference type="SUPFAM" id="SSF52540">
    <property type="entry name" value="P-loop containing nucleoside triphosphate hydrolases"/>
    <property type="match status" value="1"/>
</dbReference>
<keyword evidence="9" id="KW-1185">Reference proteome</keyword>
<dbReference type="STRING" id="396588.Tgr7_1854"/>
<dbReference type="KEGG" id="tgr:Tgr7_1854"/>
<dbReference type="SMART" id="SM00448">
    <property type="entry name" value="REC"/>
    <property type="match status" value="1"/>
</dbReference>
<protein>
    <submittedName>
        <fullName evidence="8">Response regulator receiver protein</fullName>
    </submittedName>
</protein>
<feature type="modified residue" description="4-aspartylphosphate" evidence="5">
    <location>
        <position position="54"/>
    </location>
</feature>
<keyword evidence="2" id="KW-0067">ATP-binding</keyword>
<dbReference type="PROSITE" id="PS00675">
    <property type="entry name" value="SIGMA54_INTERACT_1"/>
    <property type="match status" value="1"/>
</dbReference>
<dbReference type="GO" id="GO:0006355">
    <property type="term" value="P:regulation of DNA-templated transcription"/>
    <property type="evidence" value="ECO:0007669"/>
    <property type="project" value="InterPro"/>
</dbReference>
<evidence type="ECO:0000256" key="3">
    <source>
        <dbReference type="ARBA" id="ARBA00023015"/>
    </source>
</evidence>
<dbReference type="Pfam" id="PF00072">
    <property type="entry name" value="Response_reg"/>
    <property type="match status" value="1"/>
</dbReference>
<dbReference type="OrthoDB" id="9804019at2"/>
<dbReference type="GO" id="GO:0005524">
    <property type="term" value="F:ATP binding"/>
    <property type="evidence" value="ECO:0007669"/>
    <property type="project" value="UniProtKB-KW"/>
</dbReference>
<dbReference type="PRINTS" id="PR01590">
    <property type="entry name" value="HTHFIS"/>
</dbReference>
<dbReference type="GO" id="GO:0043565">
    <property type="term" value="F:sequence-specific DNA binding"/>
    <property type="evidence" value="ECO:0007669"/>
    <property type="project" value="InterPro"/>
</dbReference>
<dbReference type="Gene3D" id="1.10.8.60">
    <property type="match status" value="1"/>
</dbReference>
<dbReference type="Pfam" id="PF00158">
    <property type="entry name" value="Sigma54_activat"/>
    <property type="match status" value="1"/>
</dbReference>
<dbReference type="EMBL" id="CP001339">
    <property type="protein sequence ID" value="ACL72935.1"/>
    <property type="molecule type" value="Genomic_DNA"/>
</dbReference>
<proteinExistence type="predicted"/>
<keyword evidence="4" id="KW-0804">Transcription</keyword>
<dbReference type="Gene3D" id="3.40.50.300">
    <property type="entry name" value="P-loop containing nucleotide triphosphate hydrolases"/>
    <property type="match status" value="1"/>
</dbReference>
<keyword evidence="5" id="KW-0597">Phosphoprotein</keyword>
<organism evidence="8 9">
    <name type="scientific">Thioalkalivibrio sulfidiphilus (strain HL-EbGR7)</name>
    <dbReference type="NCBI Taxonomy" id="396588"/>
    <lineage>
        <taxon>Bacteria</taxon>
        <taxon>Pseudomonadati</taxon>
        <taxon>Pseudomonadota</taxon>
        <taxon>Gammaproteobacteria</taxon>
        <taxon>Chromatiales</taxon>
        <taxon>Ectothiorhodospiraceae</taxon>
        <taxon>Thioalkalivibrio</taxon>
    </lineage>
</organism>
<evidence type="ECO:0000256" key="2">
    <source>
        <dbReference type="ARBA" id="ARBA00022840"/>
    </source>
</evidence>
<dbReference type="PROSITE" id="PS50045">
    <property type="entry name" value="SIGMA54_INTERACT_4"/>
    <property type="match status" value="1"/>
</dbReference>
<dbReference type="PROSITE" id="PS50110">
    <property type="entry name" value="RESPONSE_REGULATORY"/>
    <property type="match status" value="1"/>
</dbReference>
<dbReference type="FunFam" id="3.40.50.300:FF:000006">
    <property type="entry name" value="DNA-binding transcriptional regulator NtrC"/>
    <property type="match status" value="1"/>
</dbReference>
<evidence type="ECO:0000256" key="1">
    <source>
        <dbReference type="ARBA" id="ARBA00022741"/>
    </source>
</evidence>
<dbReference type="HOGENOM" id="CLU_000445_0_6_6"/>
<evidence type="ECO:0000259" key="7">
    <source>
        <dbReference type="PROSITE" id="PS50110"/>
    </source>
</evidence>